<name>A0A915DD79_9BILA</name>
<keyword evidence="6 10" id="KW-0663">Pyridoxal phosphate</keyword>
<dbReference type="Pfam" id="PF01063">
    <property type="entry name" value="Aminotran_4"/>
    <property type="match status" value="1"/>
</dbReference>
<keyword evidence="4 11" id="KW-0028">Amino-acid biosynthesis</keyword>
<dbReference type="PANTHER" id="PTHR11825:SF44">
    <property type="entry name" value="BRANCHED-CHAIN-AMINO-ACID AMINOTRANSFERASE"/>
    <property type="match status" value="1"/>
</dbReference>
<proteinExistence type="inferred from homology"/>
<evidence type="ECO:0000256" key="1">
    <source>
        <dbReference type="ARBA" id="ARBA00001933"/>
    </source>
</evidence>
<comment type="catalytic activity">
    <reaction evidence="11">
        <text>L-isoleucine + 2-oxoglutarate = (S)-3-methyl-2-oxopentanoate + L-glutamate</text>
        <dbReference type="Rhea" id="RHEA:24801"/>
        <dbReference type="ChEBI" id="CHEBI:16810"/>
        <dbReference type="ChEBI" id="CHEBI:29985"/>
        <dbReference type="ChEBI" id="CHEBI:35146"/>
        <dbReference type="ChEBI" id="CHEBI:58045"/>
        <dbReference type="EC" id="2.6.1.42"/>
    </reaction>
</comment>
<dbReference type="WBParaSite" id="jg18640">
    <property type="protein sequence ID" value="jg18640"/>
    <property type="gene ID" value="jg18640"/>
</dbReference>
<keyword evidence="7 11" id="KW-0100">Branched-chain amino acid biosynthesis</keyword>
<evidence type="ECO:0000313" key="12">
    <source>
        <dbReference type="Proteomes" id="UP000887574"/>
    </source>
</evidence>
<dbReference type="EC" id="2.6.1.42" evidence="11"/>
<dbReference type="InterPro" id="IPR036038">
    <property type="entry name" value="Aminotransferase-like"/>
</dbReference>
<dbReference type="PROSITE" id="PS00770">
    <property type="entry name" value="AA_TRANSFER_CLASS_4"/>
    <property type="match status" value="1"/>
</dbReference>
<protein>
    <recommendedName>
        <fullName evidence="11">Branched-chain-amino-acid aminotransferase</fullName>
        <ecNumber evidence="11">2.6.1.42</ecNumber>
    </recommendedName>
</protein>
<evidence type="ECO:0000256" key="11">
    <source>
        <dbReference type="RuleBase" id="RU004517"/>
    </source>
</evidence>
<comment type="similarity">
    <text evidence="2 9">Belongs to the class-IV pyridoxal-phosphate-dependent aminotransferase family.</text>
</comment>
<sequence length="284" mass="31998">MRNSAERAGLPVFDCRELQKLIVELVRIDKCWVPNLISNNQSPSLYLRPTLIATEPCLGLNMPRMAKLYVIMSPVDHYYGNRDEAISLLADSRYVRAFPGGVGAYKMHGANYAPTVKITAHAQELGCKQVLWLFGPEELLTEAGTMNIFVYWINKDGERELLTPPLRDGLILPGVMRDSILHLAKEWKESWCQGGGSIHERYVTMEDIRQASLETRVLEMFGSGTAAVVTPIGRILHRKPKDGSIEELMIPTVCNGQNLTSRLLRTIRAIQRGKIEKPEWITLV</sequence>
<dbReference type="InterPro" id="IPR043131">
    <property type="entry name" value="BCAT-like_N"/>
</dbReference>
<dbReference type="InterPro" id="IPR001544">
    <property type="entry name" value="Aminotrans_IV"/>
</dbReference>
<dbReference type="GO" id="GO:0009099">
    <property type="term" value="P:L-valine biosynthetic process"/>
    <property type="evidence" value="ECO:0007669"/>
    <property type="project" value="TreeGrafter"/>
</dbReference>
<evidence type="ECO:0000256" key="3">
    <source>
        <dbReference type="ARBA" id="ARBA00022576"/>
    </source>
</evidence>
<dbReference type="GO" id="GO:0005739">
    <property type="term" value="C:mitochondrion"/>
    <property type="evidence" value="ECO:0007669"/>
    <property type="project" value="TreeGrafter"/>
</dbReference>
<dbReference type="Proteomes" id="UP000887574">
    <property type="component" value="Unplaced"/>
</dbReference>
<evidence type="ECO:0000256" key="9">
    <source>
        <dbReference type="RuleBase" id="RU004106"/>
    </source>
</evidence>
<dbReference type="Gene3D" id="3.30.470.10">
    <property type="match status" value="1"/>
</dbReference>
<dbReference type="AlphaFoldDB" id="A0A915DD79"/>
<evidence type="ECO:0000256" key="7">
    <source>
        <dbReference type="ARBA" id="ARBA00023304"/>
    </source>
</evidence>
<dbReference type="SUPFAM" id="SSF56752">
    <property type="entry name" value="D-aminoacid aminotransferase-like PLP-dependent enzymes"/>
    <property type="match status" value="1"/>
</dbReference>
<keyword evidence="3 11" id="KW-0032">Aminotransferase</keyword>
<comment type="catalytic activity">
    <reaction evidence="11">
        <text>L-valine + 2-oxoglutarate = 3-methyl-2-oxobutanoate + L-glutamate</text>
        <dbReference type="Rhea" id="RHEA:24813"/>
        <dbReference type="ChEBI" id="CHEBI:11851"/>
        <dbReference type="ChEBI" id="CHEBI:16810"/>
        <dbReference type="ChEBI" id="CHEBI:29985"/>
        <dbReference type="ChEBI" id="CHEBI:57762"/>
        <dbReference type="EC" id="2.6.1.42"/>
    </reaction>
</comment>
<reference evidence="13" key="1">
    <citation type="submission" date="2022-11" db="UniProtKB">
        <authorList>
            <consortium name="WormBaseParasite"/>
        </authorList>
    </citation>
    <scope>IDENTIFICATION</scope>
</reference>
<dbReference type="InterPro" id="IPR005786">
    <property type="entry name" value="B_amino_transII"/>
</dbReference>
<evidence type="ECO:0000256" key="2">
    <source>
        <dbReference type="ARBA" id="ARBA00009320"/>
    </source>
</evidence>
<evidence type="ECO:0000256" key="4">
    <source>
        <dbReference type="ARBA" id="ARBA00022605"/>
    </source>
</evidence>
<keyword evidence="5 11" id="KW-0808">Transferase</keyword>
<dbReference type="GO" id="GO:0004084">
    <property type="term" value="F:branched-chain-amino-acid transaminase activity"/>
    <property type="evidence" value="ECO:0007669"/>
    <property type="project" value="UniProtKB-EC"/>
</dbReference>
<dbReference type="GO" id="GO:0009098">
    <property type="term" value="P:L-leucine biosynthetic process"/>
    <property type="evidence" value="ECO:0007669"/>
    <property type="project" value="TreeGrafter"/>
</dbReference>
<evidence type="ECO:0000313" key="13">
    <source>
        <dbReference type="WBParaSite" id="jg18640"/>
    </source>
</evidence>
<evidence type="ECO:0000256" key="10">
    <source>
        <dbReference type="RuleBase" id="RU004516"/>
    </source>
</evidence>
<evidence type="ECO:0000256" key="5">
    <source>
        <dbReference type="ARBA" id="ARBA00022679"/>
    </source>
</evidence>
<keyword evidence="12" id="KW-1185">Reference proteome</keyword>
<evidence type="ECO:0000256" key="8">
    <source>
        <dbReference type="PIRSR" id="PIRSR006468-1"/>
    </source>
</evidence>
<organism evidence="12 13">
    <name type="scientific">Ditylenchus dipsaci</name>
    <dbReference type="NCBI Taxonomy" id="166011"/>
    <lineage>
        <taxon>Eukaryota</taxon>
        <taxon>Metazoa</taxon>
        <taxon>Ecdysozoa</taxon>
        <taxon>Nematoda</taxon>
        <taxon>Chromadorea</taxon>
        <taxon>Rhabditida</taxon>
        <taxon>Tylenchina</taxon>
        <taxon>Tylenchomorpha</taxon>
        <taxon>Sphaerularioidea</taxon>
        <taxon>Anguinidae</taxon>
        <taxon>Anguininae</taxon>
        <taxon>Ditylenchus</taxon>
    </lineage>
</organism>
<dbReference type="Gene3D" id="3.20.10.10">
    <property type="entry name" value="D-amino Acid Aminotransferase, subunit A, domain 2"/>
    <property type="match status" value="1"/>
</dbReference>
<dbReference type="InterPro" id="IPR018300">
    <property type="entry name" value="Aminotrans_IV_CS"/>
</dbReference>
<dbReference type="PIRSF" id="PIRSF006468">
    <property type="entry name" value="BCAT1"/>
    <property type="match status" value="1"/>
</dbReference>
<dbReference type="InterPro" id="IPR043132">
    <property type="entry name" value="BCAT-like_C"/>
</dbReference>
<feature type="modified residue" description="N6-(pyridoxal phosphate)lysine" evidence="8">
    <location>
        <position position="106"/>
    </location>
</feature>
<dbReference type="PANTHER" id="PTHR11825">
    <property type="entry name" value="SUBGROUP IIII AMINOTRANSFERASE"/>
    <property type="match status" value="1"/>
</dbReference>
<comment type="catalytic activity">
    <reaction evidence="11">
        <text>L-leucine + 2-oxoglutarate = 4-methyl-2-oxopentanoate + L-glutamate</text>
        <dbReference type="Rhea" id="RHEA:18321"/>
        <dbReference type="ChEBI" id="CHEBI:16810"/>
        <dbReference type="ChEBI" id="CHEBI:17865"/>
        <dbReference type="ChEBI" id="CHEBI:29985"/>
        <dbReference type="ChEBI" id="CHEBI:57427"/>
        <dbReference type="EC" id="2.6.1.42"/>
    </reaction>
</comment>
<evidence type="ECO:0000256" key="6">
    <source>
        <dbReference type="ARBA" id="ARBA00022898"/>
    </source>
</evidence>
<accession>A0A915DD79</accession>
<comment type="cofactor">
    <cofactor evidence="1 10">
        <name>pyridoxal 5'-phosphate</name>
        <dbReference type="ChEBI" id="CHEBI:597326"/>
    </cofactor>
</comment>